<feature type="non-terminal residue" evidence="2">
    <location>
        <position position="77"/>
    </location>
</feature>
<name>A0ABT7PSY4_9BACT</name>
<proteinExistence type="predicted"/>
<sequence>MGSGQLKLESRQPTEWQRTRRAIHQSRGTKPGRVEIESIELDVQPQQHRAMEVSKDSISLDRESMFDSQRLSRGTAR</sequence>
<gene>
    <name evidence="2" type="ORF">QTN89_29195</name>
</gene>
<reference evidence="2 3" key="1">
    <citation type="submission" date="2023-06" db="EMBL/GenBank/DDBJ databases">
        <title>Roseiconus lacunae JC819 isolated from Gulf of Mannar region, Tamil Nadu.</title>
        <authorList>
            <person name="Pk S."/>
            <person name="Ch S."/>
            <person name="Ch V.R."/>
        </authorList>
    </citation>
    <scope>NUCLEOTIDE SEQUENCE [LARGE SCALE GENOMIC DNA]</scope>
    <source>
        <strain evidence="2 3">JC819</strain>
    </source>
</reference>
<comment type="caution">
    <text evidence="2">The sequence shown here is derived from an EMBL/GenBank/DDBJ whole genome shotgun (WGS) entry which is preliminary data.</text>
</comment>
<dbReference type="Proteomes" id="UP001239462">
    <property type="component" value="Unassembled WGS sequence"/>
</dbReference>
<dbReference type="EMBL" id="JASZZN010000154">
    <property type="protein sequence ID" value="MDM4019565.1"/>
    <property type="molecule type" value="Genomic_DNA"/>
</dbReference>
<feature type="compositionally biased region" description="Polar residues" evidence="1">
    <location>
        <begin position="66"/>
        <end position="77"/>
    </location>
</feature>
<evidence type="ECO:0000313" key="3">
    <source>
        <dbReference type="Proteomes" id="UP001239462"/>
    </source>
</evidence>
<evidence type="ECO:0000256" key="1">
    <source>
        <dbReference type="SAM" id="MobiDB-lite"/>
    </source>
</evidence>
<accession>A0ABT7PSY4</accession>
<protein>
    <submittedName>
        <fullName evidence="2">Uncharacterized protein</fullName>
    </submittedName>
</protein>
<feature type="region of interest" description="Disordered" evidence="1">
    <location>
        <begin position="1"/>
        <end position="32"/>
    </location>
</feature>
<feature type="region of interest" description="Disordered" evidence="1">
    <location>
        <begin position="45"/>
        <end position="77"/>
    </location>
</feature>
<organism evidence="2 3">
    <name type="scientific">Roseiconus lacunae</name>
    <dbReference type="NCBI Taxonomy" id="2605694"/>
    <lineage>
        <taxon>Bacteria</taxon>
        <taxon>Pseudomonadati</taxon>
        <taxon>Planctomycetota</taxon>
        <taxon>Planctomycetia</taxon>
        <taxon>Pirellulales</taxon>
        <taxon>Pirellulaceae</taxon>
        <taxon>Roseiconus</taxon>
    </lineage>
</organism>
<keyword evidence="3" id="KW-1185">Reference proteome</keyword>
<dbReference type="RefSeq" id="WP_289167687.1">
    <property type="nucleotide sequence ID" value="NZ_JASZZN010000154.1"/>
</dbReference>
<feature type="compositionally biased region" description="Basic and acidic residues" evidence="1">
    <location>
        <begin position="49"/>
        <end position="65"/>
    </location>
</feature>
<evidence type="ECO:0000313" key="2">
    <source>
        <dbReference type="EMBL" id="MDM4019565.1"/>
    </source>
</evidence>